<dbReference type="AlphaFoldDB" id="A0A1A8GZX2"/>
<dbReference type="EMBL" id="HAEC01008454">
    <property type="protein sequence ID" value="SBQ76592.1"/>
    <property type="molecule type" value="Transcribed_RNA"/>
</dbReference>
<organism evidence="1">
    <name type="scientific">Nothobranchius korthausae</name>
    <dbReference type="NCBI Taxonomy" id="1143690"/>
    <lineage>
        <taxon>Eukaryota</taxon>
        <taxon>Metazoa</taxon>
        <taxon>Chordata</taxon>
        <taxon>Craniata</taxon>
        <taxon>Vertebrata</taxon>
        <taxon>Euteleostomi</taxon>
        <taxon>Actinopterygii</taxon>
        <taxon>Neopterygii</taxon>
        <taxon>Teleostei</taxon>
        <taxon>Neoteleostei</taxon>
        <taxon>Acanthomorphata</taxon>
        <taxon>Ovalentaria</taxon>
        <taxon>Atherinomorphae</taxon>
        <taxon>Cyprinodontiformes</taxon>
        <taxon>Nothobranchiidae</taxon>
        <taxon>Nothobranchius</taxon>
    </lineage>
</organism>
<accession>A0A1A8GZX2</accession>
<gene>
    <name evidence="1" type="primary">Nfu_g_1_012088</name>
</gene>
<sequence length="75" mass="8130">MNGETNDQHKYNMLCTAATVCRHCDARTDSSEITSTAGPATRPQATCTYSAVVGLLVVGAFLSELKAHEEEKRLE</sequence>
<feature type="non-terminal residue" evidence="1">
    <location>
        <position position="75"/>
    </location>
</feature>
<proteinExistence type="predicted"/>
<reference evidence="1" key="2">
    <citation type="submission" date="2016-06" db="EMBL/GenBank/DDBJ databases">
        <title>The genome of a short-lived fish provides insights into sex chromosome evolution and the genetic control of aging.</title>
        <authorList>
            <person name="Reichwald K."/>
            <person name="Felder M."/>
            <person name="Petzold A."/>
            <person name="Koch P."/>
            <person name="Groth M."/>
            <person name="Platzer M."/>
        </authorList>
    </citation>
    <scope>NUCLEOTIDE SEQUENCE</scope>
    <source>
        <tissue evidence="1">Brain</tissue>
    </source>
</reference>
<reference evidence="1" key="1">
    <citation type="submission" date="2016-05" db="EMBL/GenBank/DDBJ databases">
        <authorList>
            <person name="Lavstsen T."/>
            <person name="Jespersen J.S."/>
        </authorList>
    </citation>
    <scope>NUCLEOTIDE SEQUENCE</scope>
    <source>
        <tissue evidence="1">Brain</tissue>
    </source>
</reference>
<name>A0A1A8GZX2_9TELE</name>
<evidence type="ECO:0000313" key="1">
    <source>
        <dbReference type="EMBL" id="SBQ76592.1"/>
    </source>
</evidence>
<protein>
    <submittedName>
        <fullName evidence="1">Uncharacterized protein</fullName>
    </submittedName>
</protein>